<dbReference type="EMBL" id="BTGU01000015">
    <property type="protein sequence ID" value="GMN43146.1"/>
    <property type="molecule type" value="Genomic_DNA"/>
</dbReference>
<dbReference type="Proteomes" id="UP001187192">
    <property type="component" value="Unassembled WGS sequence"/>
</dbReference>
<organism evidence="1 2">
    <name type="scientific">Ficus carica</name>
    <name type="common">Common fig</name>
    <dbReference type="NCBI Taxonomy" id="3494"/>
    <lineage>
        <taxon>Eukaryota</taxon>
        <taxon>Viridiplantae</taxon>
        <taxon>Streptophyta</taxon>
        <taxon>Embryophyta</taxon>
        <taxon>Tracheophyta</taxon>
        <taxon>Spermatophyta</taxon>
        <taxon>Magnoliopsida</taxon>
        <taxon>eudicotyledons</taxon>
        <taxon>Gunneridae</taxon>
        <taxon>Pentapetalae</taxon>
        <taxon>rosids</taxon>
        <taxon>fabids</taxon>
        <taxon>Rosales</taxon>
        <taxon>Moraceae</taxon>
        <taxon>Ficeae</taxon>
        <taxon>Ficus</taxon>
    </lineage>
</organism>
<protein>
    <submittedName>
        <fullName evidence="1">Uncharacterized protein</fullName>
    </submittedName>
</protein>
<gene>
    <name evidence="1" type="ORF">TIFTF001_012347</name>
</gene>
<keyword evidence="2" id="KW-1185">Reference proteome</keyword>
<comment type="caution">
    <text evidence="1">The sequence shown here is derived from an EMBL/GenBank/DDBJ whole genome shotgun (WGS) entry which is preliminary data.</text>
</comment>
<dbReference type="AlphaFoldDB" id="A0AA88AN67"/>
<sequence>MVSKHQLNAWRNSESASIALRRSPRAHPAIGLALNGQDREFQLLALSPRVQGRVSGQLRDARSCVCVLTKSYALLRVPASWHLPPVHVGPMDDCVRPVAATNKSKK</sequence>
<proteinExistence type="predicted"/>
<accession>A0AA88AN67</accession>
<reference evidence="1" key="1">
    <citation type="submission" date="2023-07" db="EMBL/GenBank/DDBJ databases">
        <title>draft genome sequence of fig (Ficus carica).</title>
        <authorList>
            <person name="Takahashi T."/>
            <person name="Nishimura K."/>
        </authorList>
    </citation>
    <scope>NUCLEOTIDE SEQUENCE</scope>
</reference>
<name>A0AA88AN67_FICCA</name>
<evidence type="ECO:0000313" key="1">
    <source>
        <dbReference type="EMBL" id="GMN43146.1"/>
    </source>
</evidence>
<evidence type="ECO:0000313" key="2">
    <source>
        <dbReference type="Proteomes" id="UP001187192"/>
    </source>
</evidence>